<evidence type="ECO:0000256" key="1">
    <source>
        <dbReference type="ARBA" id="ARBA00004141"/>
    </source>
</evidence>
<keyword evidence="4 5" id="KW-0472">Membrane</keyword>
<feature type="transmembrane region" description="Helical" evidence="5">
    <location>
        <begin position="87"/>
        <end position="108"/>
    </location>
</feature>
<feature type="transmembrane region" description="Helical" evidence="5">
    <location>
        <begin position="12"/>
        <end position="35"/>
    </location>
</feature>
<protein>
    <submittedName>
        <fullName evidence="6">Transmembrane protein</fullName>
    </submittedName>
</protein>
<dbReference type="GO" id="GO:0005794">
    <property type="term" value="C:Golgi apparatus"/>
    <property type="evidence" value="ECO:0007669"/>
    <property type="project" value="TreeGrafter"/>
</dbReference>
<comment type="caution">
    <text evidence="6">The sequence shown here is derived from an EMBL/GenBank/DDBJ whole genome shotgun (WGS) entry which is preliminary data.</text>
</comment>
<dbReference type="Proteomes" id="UP000728185">
    <property type="component" value="Unassembled WGS sequence"/>
</dbReference>
<organism evidence="6 7">
    <name type="scientific">Fasciolopsis buskii</name>
    <dbReference type="NCBI Taxonomy" id="27845"/>
    <lineage>
        <taxon>Eukaryota</taxon>
        <taxon>Metazoa</taxon>
        <taxon>Spiralia</taxon>
        <taxon>Lophotrochozoa</taxon>
        <taxon>Platyhelminthes</taxon>
        <taxon>Trematoda</taxon>
        <taxon>Digenea</taxon>
        <taxon>Plagiorchiida</taxon>
        <taxon>Echinostomata</taxon>
        <taxon>Echinostomatoidea</taxon>
        <taxon>Fasciolidae</taxon>
        <taxon>Fasciolopsis</taxon>
    </lineage>
</organism>
<dbReference type="PANTHER" id="PTHR13377:SF3">
    <property type="entry name" value="TRANSMEMBRANE PROTEIN 115"/>
    <property type="match status" value="1"/>
</dbReference>
<dbReference type="GO" id="GO:0006890">
    <property type="term" value="P:retrograde vesicle-mediated transport, Golgi to endoplasmic reticulum"/>
    <property type="evidence" value="ECO:0007669"/>
    <property type="project" value="InterPro"/>
</dbReference>
<evidence type="ECO:0000256" key="5">
    <source>
        <dbReference type="SAM" id="Phobius"/>
    </source>
</evidence>
<keyword evidence="3 5" id="KW-1133">Transmembrane helix</keyword>
<feature type="transmembrane region" description="Helical" evidence="5">
    <location>
        <begin position="159"/>
        <end position="176"/>
    </location>
</feature>
<evidence type="ECO:0000313" key="6">
    <source>
        <dbReference type="EMBL" id="KAA0185829.1"/>
    </source>
</evidence>
<comment type="subcellular location">
    <subcellularLocation>
        <location evidence="1">Membrane</location>
        <topology evidence="1">Multi-pass membrane protein</topology>
    </subcellularLocation>
</comment>
<reference evidence="6" key="1">
    <citation type="submission" date="2019-05" db="EMBL/GenBank/DDBJ databases">
        <title>Annotation for the trematode Fasciolopsis buski.</title>
        <authorList>
            <person name="Choi Y.-J."/>
        </authorList>
    </citation>
    <scope>NUCLEOTIDE SEQUENCE</scope>
    <source>
        <strain evidence="6">HT</strain>
        <tissue evidence="6">Whole worm</tissue>
    </source>
</reference>
<dbReference type="EMBL" id="LUCM01010189">
    <property type="protein sequence ID" value="KAA0185829.1"/>
    <property type="molecule type" value="Genomic_DNA"/>
</dbReference>
<dbReference type="GO" id="GO:0016020">
    <property type="term" value="C:membrane"/>
    <property type="evidence" value="ECO:0007669"/>
    <property type="project" value="UniProtKB-SubCell"/>
</dbReference>
<feature type="transmembrane region" description="Helical" evidence="5">
    <location>
        <begin position="47"/>
        <end position="75"/>
    </location>
</feature>
<dbReference type="PANTHER" id="PTHR13377">
    <property type="entry name" value="PLACENTAL PROTEIN 6"/>
    <property type="match status" value="1"/>
</dbReference>
<sequence>MSHSVLGFRWQVLPVMVLQVILYAVSFVPNSYMYLAITPGRLLAPNFWLWTLVTFSFFSHKIFLLFSDLITMFLLESFLSVYSWKELLLFCTFVNVVTGLLTVVVMFLEYVVTFDTEVLFSQKICGLLALLGGVTVAGRQMMGDKLLLDFPLGKIRQKHIPFLCVLAAVALLVTKVVGQVSFFMFTGGIFVAWIYLRFVQMHSNGVRGDTTDTFTFSGFFPNHLEPPVAIIANAIYGGFVRLKLCAAQSPKQTNKKFSVPVMPFIVNVREPPPSENKE</sequence>
<proteinExistence type="predicted"/>
<dbReference type="FunFam" id="1.20.1540.10:FF:000004">
    <property type="entry name" value="Transmembrane protein 115"/>
    <property type="match status" value="1"/>
</dbReference>
<accession>A0A8E0RMI0</accession>
<feature type="transmembrane region" description="Helical" evidence="5">
    <location>
        <begin position="182"/>
        <end position="199"/>
    </location>
</feature>
<evidence type="ECO:0000256" key="4">
    <source>
        <dbReference type="ARBA" id="ARBA00023136"/>
    </source>
</evidence>
<dbReference type="Pfam" id="PF08551">
    <property type="entry name" value="DUF1751"/>
    <property type="match status" value="1"/>
</dbReference>
<gene>
    <name evidence="6" type="ORF">FBUS_10418</name>
</gene>
<dbReference type="OrthoDB" id="73612at2759"/>
<evidence type="ECO:0000256" key="2">
    <source>
        <dbReference type="ARBA" id="ARBA00022692"/>
    </source>
</evidence>
<name>A0A8E0RMI0_9TREM</name>
<dbReference type="SMART" id="SM01160">
    <property type="entry name" value="DUF1751"/>
    <property type="match status" value="1"/>
</dbReference>
<evidence type="ECO:0000256" key="3">
    <source>
        <dbReference type="ARBA" id="ARBA00022989"/>
    </source>
</evidence>
<keyword evidence="7" id="KW-1185">Reference proteome</keyword>
<dbReference type="InterPro" id="IPR013861">
    <property type="entry name" value="TMEM115/Pdh1/Rbl19"/>
</dbReference>
<evidence type="ECO:0000313" key="7">
    <source>
        <dbReference type="Proteomes" id="UP000728185"/>
    </source>
</evidence>
<feature type="transmembrane region" description="Helical" evidence="5">
    <location>
        <begin position="120"/>
        <end position="138"/>
    </location>
</feature>
<dbReference type="AlphaFoldDB" id="A0A8E0RMI0"/>
<keyword evidence="2 5" id="KW-0812">Transmembrane</keyword>